<protein>
    <submittedName>
        <fullName evidence="1">Uncharacterized protein</fullName>
    </submittedName>
</protein>
<dbReference type="EMBL" id="BK015399">
    <property type="protein sequence ID" value="DAE04967.1"/>
    <property type="molecule type" value="Genomic_DNA"/>
</dbReference>
<proteinExistence type="predicted"/>
<accession>A0A8S5PCR4</accession>
<name>A0A8S5PCR4_9VIRU</name>
<evidence type="ECO:0000313" key="1">
    <source>
        <dbReference type="EMBL" id="DAE04967.1"/>
    </source>
</evidence>
<reference evidence="1" key="1">
    <citation type="journal article" date="2021" name="Proc. Natl. Acad. Sci. U.S.A.">
        <title>A Catalog of Tens of Thousands of Viruses from Human Metagenomes Reveals Hidden Associations with Chronic Diseases.</title>
        <authorList>
            <person name="Tisza M.J."/>
            <person name="Buck C.B."/>
        </authorList>
    </citation>
    <scope>NUCLEOTIDE SEQUENCE</scope>
    <source>
        <strain evidence="1">CtHN216</strain>
    </source>
</reference>
<sequence length="67" mass="7417">MSLKKFFKSFVPDSAVTVHETDDSVVAVLVVEKNAMRKDVNVDVMCAKLSKDLTALAYDFCDSETNV</sequence>
<organism evidence="1">
    <name type="scientific">Microviridae sp. ctHN216</name>
    <dbReference type="NCBI Taxonomy" id="2824990"/>
    <lineage>
        <taxon>Viruses</taxon>
        <taxon>Monodnaviria</taxon>
        <taxon>Sangervirae</taxon>
        <taxon>Phixviricota</taxon>
        <taxon>Malgrandaviricetes</taxon>
        <taxon>Petitvirales</taxon>
        <taxon>Microviridae</taxon>
    </lineage>
</organism>